<sequence length="112" mass="12432">MPLVAESWENSVAAIYVDDRLNQAGAPDHELLVAVDYQDKAKGALRYMGDTGAYITKGSGHDADTVLYYYMGSDREFPRDSLLSLDEIRVAVREFLTSGGEQPSAVEWQEAR</sequence>
<protein>
    <submittedName>
        <fullName evidence="1">Imm1 family immunity protein</fullName>
    </submittedName>
</protein>
<dbReference type="InterPro" id="IPR025680">
    <property type="entry name" value="DddI"/>
</dbReference>
<name>A0AAU7T4Z4_9ACTN</name>
<dbReference type="Pfam" id="PF14430">
    <property type="entry name" value="Imm1"/>
    <property type="match status" value="1"/>
</dbReference>
<dbReference type="AlphaFoldDB" id="A0AAU7T4Z4"/>
<dbReference type="EMBL" id="CP158165">
    <property type="protein sequence ID" value="XBV21886.1"/>
    <property type="molecule type" value="Genomic_DNA"/>
</dbReference>
<organism evidence="1">
    <name type="scientific">Kribbella sp. HUAS MG21</name>
    <dbReference type="NCBI Taxonomy" id="3160966"/>
    <lineage>
        <taxon>Bacteria</taxon>
        <taxon>Bacillati</taxon>
        <taxon>Actinomycetota</taxon>
        <taxon>Actinomycetes</taxon>
        <taxon>Propionibacteriales</taxon>
        <taxon>Kribbellaceae</taxon>
        <taxon>Kribbella</taxon>
    </lineage>
</organism>
<evidence type="ECO:0000313" key="1">
    <source>
        <dbReference type="EMBL" id="XBV21886.1"/>
    </source>
</evidence>
<dbReference type="RefSeq" id="WP_350274736.1">
    <property type="nucleotide sequence ID" value="NZ_CP158165.1"/>
</dbReference>
<proteinExistence type="predicted"/>
<reference evidence="1" key="1">
    <citation type="submission" date="2024-06" db="EMBL/GenBank/DDBJ databases">
        <title>Kribbella sp. strain HUAS MG21 genome sequences.</title>
        <authorList>
            <person name="Mo P."/>
        </authorList>
    </citation>
    <scope>NUCLEOTIDE SEQUENCE</scope>
    <source>
        <strain evidence="1">HUAS MG21</strain>
    </source>
</reference>
<gene>
    <name evidence="1" type="ORF">ABN611_25380</name>
</gene>
<accession>A0AAU7T4Z4</accession>